<keyword evidence="3" id="KW-1133">Transmembrane helix</keyword>
<dbReference type="PANTHER" id="PTHR13789:SF309">
    <property type="entry name" value="PUTATIVE (AFU_ORTHOLOGUE AFUA_6G14510)-RELATED"/>
    <property type="match status" value="1"/>
</dbReference>
<feature type="domain" description="FAD-binding" evidence="4">
    <location>
        <begin position="9"/>
        <end position="354"/>
    </location>
</feature>
<evidence type="ECO:0000259" key="4">
    <source>
        <dbReference type="Pfam" id="PF01494"/>
    </source>
</evidence>
<proteinExistence type="predicted"/>
<keyword evidence="3" id="KW-0812">Transmembrane</keyword>
<protein>
    <submittedName>
        <fullName evidence="5">FAD-dependent monooxygenase</fullName>
    </submittedName>
</protein>
<keyword evidence="6" id="KW-1185">Reference proteome</keyword>
<dbReference type="RefSeq" id="WP_211972599.1">
    <property type="nucleotide sequence ID" value="NZ_CBFHAM010000006.1"/>
</dbReference>
<dbReference type="PANTHER" id="PTHR13789">
    <property type="entry name" value="MONOOXYGENASE"/>
    <property type="match status" value="1"/>
</dbReference>
<evidence type="ECO:0000313" key="5">
    <source>
        <dbReference type="EMBL" id="MBS0027509.1"/>
    </source>
</evidence>
<dbReference type="InterPro" id="IPR002938">
    <property type="entry name" value="FAD-bd"/>
</dbReference>
<accession>A0ABS5IX20</accession>
<keyword evidence="3" id="KW-0472">Membrane</keyword>
<gene>
    <name evidence="5" type="ORF">KE626_09340</name>
</gene>
<keyword evidence="2 5" id="KW-0503">Monooxygenase</keyword>
<comment type="caution">
    <text evidence="5">The sequence shown here is derived from an EMBL/GenBank/DDBJ whole genome shotgun (WGS) entry which is preliminary data.</text>
</comment>
<keyword evidence="1" id="KW-0560">Oxidoreductase</keyword>
<dbReference type="InterPro" id="IPR036188">
    <property type="entry name" value="FAD/NAD-bd_sf"/>
</dbReference>
<feature type="transmembrane region" description="Helical" evidence="3">
    <location>
        <begin position="6"/>
        <end position="26"/>
    </location>
</feature>
<sequence>MHHQTTPFHVLIIGGGIGGLALALFLKKANIGCTIYEAYPYKGEAGSGLNLAPNGMNVLAALGLAEKIIARGSESTAHCFRSEDGKMLARLPYGDIKKYGYPGVSMSRATLYEVLTNKINESGIEIKYNKRLLRIDQYAAGVKACFEDGSSDSADILVGADGIRSVTRDHVLPQGAQPAFVGVVGVGGFVKLDDIPAFTADDINSLNFTFGAKGFFGYCGADKGYAMWWSNLYAAQPLSEQALKNPSLEEIKKEMMSIYGDFHRPVAELIANTERPVRQNISDIQSLPTWHKGRVLLIGDAAHAVSPNSGQGASMALEDAMYLAKLLRDAGGDYEKVFLQFEKDRKPRVEKIVAEGRRRGVGKKAVSPLQAKIRNMMMGFFLKLFGIKGVDWVYRYRIDWEN</sequence>
<dbReference type="InterPro" id="IPR050493">
    <property type="entry name" value="FAD-dep_Monooxygenase_BioMet"/>
</dbReference>
<dbReference type="EMBL" id="JAGTXB010000003">
    <property type="protein sequence ID" value="MBS0027509.1"/>
    <property type="molecule type" value="Genomic_DNA"/>
</dbReference>
<evidence type="ECO:0000313" key="6">
    <source>
        <dbReference type="Proteomes" id="UP000676386"/>
    </source>
</evidence>
<dbReference type="Pfam" id="PF01494">
    <property type="entry name" value="FAD_binding_3"/>
    <property type="match status" value="1"/>
</dbReference>
<evidence type="ECO:0000256" key="2">
    <source>
        <dbReference type="ARBA" id="ARBA00023033"/>
    </source>
</evidence>
<name>A0ABS5IX20_9BACT</name>
<organism evidence="5 6">
    <name type="scientific">Chitinophaga hostae</name>
    <dbReference type="NCBI Taxonomy" id="2831022"/>
    <lineage>
        <taxon>Bacteria</taxon>
        <taxon>Pseudomonadati</taxon>
        <taxon>Bacteroidota</taxon>
        <taxon>Chitinophagia</taxon>
        <taxon>Chitinophagales</taxon>
        <taxon>Chitinophagaceae</taxon>
        <taxon>Chitinophaga</taxon>
    </lineage>
</organism>
<dbReference type="Gene3D" id="3.50.50.60">
    <property type="entry name" value="FAD/NAD(P)-binding domain"/>
    <property type="match status" value="1"/>
</dbReference>
<evidence type="ECO:0000256" key="3">
    <source>
        <dbReference type="SAM" id="Phobius"/>
    </source>
</evidence>
<dbReference type="Proteomes" id="UP000676386">
    <property type="component" value="Unassembled WGS sequence"/>
</dbReference>
<dbReference type="SUPFAM" id="SSF51905">
    <property type="entry name" value="FAD/NAD(P)-binding domain"/>
    <property type="match status" value="1"/>
</dbReference>
<dbReference type="GO" id="GO:0004497">
    <property type="term" value="F:monooxygenase activity"/>
    <property type="evidence" value="ECO:0007669"/>
    <property type="project" value="UniProtKB-KW"/>
</dbReference>
<reference evidence="5 6" key="1">
    <citation type="submission" date="2021-04" db="EMBL/GenBank/DDBJ databases">
        <title>Chitinophaga sp. nov., isolated from the rhizosphere soil.</title>
        <authorList>
            <person name="He S."/>
        </authorList>
    </citation>
    <scope>NUCLEOTIDE SEQUENCE [LARGE SCALE GENOMIC DNA]</scope>
    <source>
        <strain evidence="5 6">2R12</strain>
    </source>
</reference>
<dbReference type="PRINTS" id="PR00420">
    <property type="entry name" value="RNGMNOXGNASE"/>
</dbReference>
<evidence type="ECO:0000256" key="1">
    <source>
        <dbReference type="ARBA" id="ARBA00023002"/>
    </source>
</evidence>